<dbReference type="RefSeq" id="WP_157301395.1">
    <property type="nucleotide sequence ID" value="NZ_BAAAZB010000002.1"/>
</dbReference>
<evidence type="ECO:0008006" key="4">
    <source>
        <dbReference type="Google" id="ProtNLM"/>
    </source>
</evidence>
<keyword evidence="1" id="KW-0732">Signal</keyword>
<sequence length="307" mass="35159">MKKKLRILALLSLTFVAVHGESCKNDTTEKIKLEVPSADAPPLTWQEHWFEHKQLVKRVYYDDNVAVYYDDAVDKNITWPARKMEDIWKYVKKTYGTFGKEGRLYVILHSGKYGGGHPATYFDESHDYRNVIDVGQAGLWTDSTGWNLGATAHEVGHIVEGGSKNVHNSPAFPIWGDSKWMEIFQYDVYKALGWNDAATSLFAEMQTKHDDFPVAGAQWFRNWFYPIYNEHGGTATLNKFFDLLAKNFPKNGNAYSRNMNWGEFVHFWSGAAGVDLKAQATLAFGWPAEWETQFQQAKKDFPAISYK</sequence>
<evidence type="ECO:0000256" key="1">
    <source>
        <dbReference type="SAM" id="SignalP"/>
    </source>
</evidence>
<comment type="caution">
    <text evidence="2">The sequence shown here is derived from an EMBL/GenBank/DDBJ whole genome shotgun (WGS) entry which is preliminary data.</text>
</comment>
<organism evidence="2 3">
    <name type="scientific">Chitinophaga oryziterrae</name>
    <dbReference type="NCBI Taxonomy" id="1031224"/>
    <lineage>
        <taxon>Bacteria</taxon>
        <taxon>Pseudomonadati</taxon>
        <taxon>Bacteroidota</taxon>
        <taxon>Chitinophagia</taxon>
        <taxon>Chitinophagales</taxon>
        <taxon>Chitinophagaceae</taxon>
        <taxon>Chitinophaga</taxon>
    </lineage>
</organism>
<keyword evidence="3" id="KW-1185">Reference proteome</keyword>
<dbReference type="OrthoDB" id="5134860at2"/>
<reference evidence="2 3" key="1">
    <citation type="submission" date="2019-12" db="EMBL/GenBank/DDBJ databases">
        <title>The draft genomic sequence of strain Chitinophaga oryziterrae JCM 16595.</title>
        <authorList>
            <person name="Zhang X."/>
        </authorList>
    </citation>
    <scope>NUCLEOTIDE SEQUENCE [LARGE SCALE GENOMIC DNA]</scope>
    <source>
        <strain evidence="2 3">JCM 16595</strain>
    </source>
</reference>
<dbReference type="AlphaFoldDB" id="A0A6N8JFA2"/>
<proteinExistence type="predicted"/>
<evidence type="ECO:0000313" key="3">
    <source>
        <dbReference type="Proteomes" id="UP000468388"/>
    </source>
</evidence>
<feature type="chain" id="PRO_5026943681" description="Peptidase M60 domain-containing protein" evidence="1">
    <location>
        <begin position="21"/>
        <end position="307"/>
    </location>
</feature>
<evidence type="ECO:0000313" key="2">
    <source>
        <dbReference type="EMBL" id="MVT42792.1"/>
    </source>
</evidence>
<accession>A0A6N8JFA2</accession>
<feature type="signal peptide" evidence="1">
    <location>
        <begin position="1"/>
        <end position="20"/>
    </location>
</feature>
<gene>
    <name evidence="2" type="ORF">GO495_19515</name>
</gene>
<dbReference type="EMBL" id="WRXO01000005">
    <property type="protein sequence ID" value="MVT42792.1"/>
    <property type="molecule type" value="Genomic_DNA"/>
</dbReference>
<name>A0A6N8JFA2_9BACT</name>
<dbReference type="Proteomes" id="UP000468388">
    <property type="component" value="Unassembled WGS sequence"/>
</dbReference>
<protein>
    <recommendedName>
        <fullName evidence="4">Peptidase M60 domain-containing protein</fullName>
    </recommendedName>
</protein>